<dbReference type="NCBIfam" id="TIGR02116">
    <property type="entry name" value="toxin_Txe_YoeB"/>
    <property type="match status" value="1"/>
</dbReference>
<keyword evidence="2" id="KW-1277">Toxin-antitoxin system</keyword>
<dbReference type="Gene3D" id="3.30.2310.20">
    <property type="entry name" value="RelE-like"/>
    <property type="match status" value="1"/>
</dbReference>
<evidence type="ECO:0000256" key="6">
    <source>
        <dbReference type="ARBA" id="ARBA00030388"/>
    </source>
</evidence>
<dbReference type="KEGG" id="roz:CBI38_08870"/>
<gene>
    <name evidence="8" type="ORF">CBI38_08870</name>
</gene>
<dbReference type="SUPFAM" id="SSF143011">
    <property type="entry name" value="RelE-like"/>
    <property type="match status" value="1"/>
</dbReference>
<keyword evidence="9" id="KW-1185">Reference proteome</keyword>
<dbReference type="GO" id="GO:0004519">
    <property type="term" value="F:endonuclease activity"/>
    <property type="evidence" value="ECO:0007669"/>
    <property type="project" value="UniProtKB-KW"/>
</dbReference>
<dbReference type="PANTHER" id="PTHR38039">
    <property type="entry name" value="TOXIN YOEB"/>
    <property type="match status" value="1"/>
</dbReference>
<evidence type="ECO:0000256" key="1">
    <source>
        <dbReference type="ARBA" id="ARBA00008172"/>
    </source>
</evidence>
<keyword evidence="4" id="KW-0255">Endonuclease</keyword>
<accession>A0A2S2BSV3</accession>
<dbReference type="GO" id="GO:0006401">
    <property type="term" value="P:RNA catabolic process"/>
    <property type="evidence" value="ECO:0007669"/>
    <property type="project" value="InterPro"/>
</dbReference>
<reference evidence="8 9" key="1">
    <citation type="submission" date="2017-05" db="EMBL/GenBank/DDBJ databases">
        <title>Isolation of Rhodococcus sp. S2-17 biodegrading of BP-3.</title>
        <authorList>
            <person name="Lee Y."/>
            <person name="Kim K.H."/>
            <person name="Chun B.H."/>
            <person name="Jung H.S."/>
            <person name="Jeon C.O."/>
        </authorList>
    </citation>
    <scope>NUCLEOTIDE SEQUENCE [LARGE SCALE GENOMIC DNA]</scope>
    <source>
        <strain evidence="8 9">S2-17</strain>
    </source>
</reference>
<keyword evidence="3" id="KW-0540">Nuclease</keyword>
<sequence length="84" mass="10100">MNTASTDDGWEDYTHWSITDRKILKKINDLIKDIKRSPYEGIGKPERLRHIDDNVWSRRITQEHRLVYVIVDDTVVIQQARHHY</sequence>
<evidence type="ECO:0000313" key="8">
    <source>
        <dbReference type="EMBL" id="AWK71691.1"/>
    </source>
</evidence>
<dbReference type="EMBL" id="CP021354">
    <property type="protein sequence ID" value="AWK71691.1"/>
    <property type="molecule type" value="Genomic_DNA"/>
</dbReference>
<dbReference type="OrthoDB" id="9801102at2"/>
<protein>
    <recommendedName>
        <fullName evidence="7">Endoribonuclease YoeB</fullName>
    </recommendedName>
    <alternativeName>
        <fullName evidence="6">Putative mRNA interferase YoeB</fullName>
    </alternativeName>
</protein>
<evidence type="ECO:0000256" key="3">
    <source>
        <dbReference type="ARBA" id="ARBA00022722"/>
    </source>
</evidence>
<dbReference type="GO" id="GO:0045892">
    <property type="term" value="P:negative regulation of DNA-templated transcription"/>
    <property type="evidence" value="ECO:0007669"/>
    <property type="project" value="TreeGrafter"/>
</dbReference>
<dbReference type="PANTHER" id="PTHR38039:SF1">
    <property type="entry name" value="TOXIN YOEB"/>
    <property type="match status" value="1"/>
</dbReference>
<evidence type="ECO:0000313" key="9">
    <source>
        <dbReference type="Proteomes" id="UP000245711"/>
    </source>
</evidence>
<dbReference type="InterPro" id="IPR035093">
    <property type="entry name" value="RelE/ParE_toxin_dom_sf"/>
</dbReference>
<dbReference type="InterPro" id="IPR009614">
    <property type="entry name" value="YoeB_toxin"/>
</dbReference>
<dbReference type="AlphaFoldDB" id="A0A2S2BSV3"/>
<dbReference type="RefSeq" id="WP_109328189.1">
    <property type="nucleotide sequence ID" value="NZ_CP021354.1"/>
</dbReference>
<evidence type="ECO:0000256" key="5">
    <source>
        <dbReference type="ARBA" id="ARBA00022801"/>
    </source>
</evidence>
<name>A0A2S2BSV3_9NOCA</name>
<dbReference type="Pfam" id="PF06769">
    <property type="entry name" value="YoeB_toxin"/>
    <property type="match status" value="1"/>
</dbReference>
<proteinExistence type="inferred from homology"/>
<dbReference type="GO" id="GO:0016787">
    <property type="term" value="F:hydrolase activity"/>
    <property type="evidence" value="ECO:0007669"/>
    <property type="project" value="UniProtKB-KW"/>
</dbReference>
<evidence type="ECO:0000256" key="4">
    <source>
        <dbReference type="ARBA" id="ARBA00022759"/>
    </source>
</evidence>
<organism evidence="8 9">
    <name type="scientific">Rhodococcus oxybenzonivorans</name>
    <dbReference type="NCBI Taxonomy" id="1990687"/>
    <lineage>
        <taxon>Bacteria</taxon>
        <taxon>Bacillati</taxon>
        <taxon>Actinomycetota</taxon>
        <taxon>Actinomycetes</taxon>
        <taxon>Mycobacteriales</taxon>
        <taxon>Nocardiaceae</taxon>
        <taxon>Rhodococcus</taxon>
    </lineage>
</organism>
<dbReference type="Proteomes" id="UP000245711">
    <property type="component" value="Chromosome"/>
</dbReference>
<comment type="similarity">
    <text evidence="1">Belongs to the YoeB family.</text>
</comment>
<evidence type="ECO:0000256" key="7">
    <source>
        <dbReference type="ARBA" id="ARBA00050056"/>
    </source>
</evidence>
<evidence type="ECO:0000256" key="2">
    <source>
        <dbReference type="ARBA" id="ARBA00022649"/>
    </source>
</evidence>
<keyword evidence="5" id="KW-0378">Hydrolase</keyword>